<feature type="non-terminal residue" evidence="7">
    <location>
        <position position="138"/>
    </location>
</feature>
<dbReference type="PANTHER" id="PTHR48111:SF1">
    <property type="entry name" value="TWO-COMPONENT RESPONSE REGULATOR ORR33"/>
    <property type="match status" value="1"/>
</dbReference>
<feature type="domain" description="Response regulatory" evidence="6">
    <location>
        <begin position="11"/>
        <end position="128"/>
    </location>
</feature>
<evidence type="ECO:0000256" key="2">
    <source>
        <dbReference type="ARBA" id="ARBA00023012"/>
    </source>
</evidence>
<dbReference type="GO" id="GO:0000156">
    <property type="term" value="F:phosphorelay response regulator activity"/>
    <property type="evidence" value="ECO:0007669"/>
    <property type="project" value="TreeGrafter"/>
</dbReference>
<keyword evidence="4" id="KW-0238">DNA-binding</keyword>
<evidence type="ECO:0000256" key="4">
    <source>
        <dbReference type="ARBA" id="ARBA00023125"/>
    </source>
</evidence>
<dbReference type="GO" id="GO:0005829">
    <property type="term" value="C:cytosol"/>
    <property type="evidence" value="ECO:0007669"/>
    <property type="project" value="TreeGrafter"/>
</dbReference>
<accession>A0A3B1BGU6</accession>
<dbReference type="GO" id="GO:0006355">
    <property type="term" value="P:regulation of DNA-templated transcription"/>
    <property type="evidence" value="ECO:0007669"/>
    <property type="project" value="TreeGrafter"/>
</dbReference>
<gene>
    <name evidence="7" type="ORF">MNBD_NITROSPINAE04-1939</name>
</gene>
<name>A0A3B1BGU6_9ZZZZ</name>
<evidence type="ECO:0000256" key="3">
    <source>
        <dbReference type="ARBA" id="ARBA00023015"/>
    </source>
</evidence>
<evidence type="ECO:0000256" key="5">
    <source>
        <dbReference type="ARBA" id="ARBA00023163"/>
    </source>
</evidence>
<sequence>MPSVNRLQLGKIMIVDDEPQNVSSYERLLKFEGFNNIASITDPAKAVDLYKEFKPDIVLLDLDMPYLNGLEVMAQLNKIETESYIPVLVITARQEDKCVIKALEAGARDYVMKPFNNVELLNRIKNILEVRMLHKDVQ</sequence>
<dbReference type="GO" id="GO:0032993">
    <property type="term" value="C:protein-DNA complex"/>
    <property type="evidence" value="ECO:0007669"/>
    <property type="project" value="TreeGrafter"/>
</dbReference>
<evidence type="ECO:0000256" key="1">
    <source>
        <dbReference type="ARBA" id="ARBA00022553"/>
    </source>
</evidence>
<dbReference type="AlphaFoldDB" id="A0A3B1BGU6"/>
<dbReference type="InterPro" id="IPR039420">
    <property type="entry name" value="WalR-like"/>
</dbReference>
<reference evidence="7" key="1">
    <citation type="submission" date="2018-06" db="EMBL/GenBank/DDBJ databases">
        <authorList>
            <person name="Zhirakovskaya E."/>
        </authorList>
    </citation>
    <scope>NUCLEOTIDE SEQUENCE</scope>
</reference>
<dbReference type="InterPro" id="IPR011006">
    <property type="entry name" value="CheY-like_superfamily"/>
</dbReference>
<dbReference type="EMBL" id="UOGA01000035">
    <property type="protein sequence ID" value="VAX15322.1"/>
    <property type="molecule type" value="Genomic_DNA"/>
</dbReference>
<keyword evidence="5" id="KW-0804">Transcription</keyword>
<evidence type="ECO:0000313" key="7">
    <source>
        <dbReference type="EMBL" id="VAX15322.1"/>
    </source>
</evidence>
<dbReference type="PROSITE" id="PS50110">
    <property type="entry name" value="RESPONSE_REGULATORY"/>
    <property type="match status" value="1"/>
</dbReference>
<dbReference type="GO" id="GO:0000976">
    <property type="term" value="F:transcription cis-regulatory region binding"/>
    <property type="evidence" value="ECO:0007669"/>
    <property type="project" value="TreeGrafter"/>
</dbReference>
<dbReference type="PANTHER" id="PTHR48111">
    <property type="entry name" value="REGULATOR OF RPOS"/>
    <property type="match status" value="1"/>
</dbReference>
<dbReference type="Gene3D" id="3.40.50.2300">
    <property type="match status" value="1"/>
</dbReference>
<keyword evidence="3" id="KW-0805">Transcription regulation</keyword>
<evidence type="ECO:0000259" key="6">
    <source>
        <dbReference type="PROSITE" id="PS50110"/>
    </source>
</evidence>
<keyword evidence="2" id="KW-0902">Two-component regulatory system</keyword>
<protein>
    <recommendedName>
        <fullName evidence="6">Response regulatory domain-containing protein</fullName>
    </recommendedName>
</protein>
<dbReference type="Pfam" id="PF00072">
    <property type="entry name" value="Response_reg"/>
    <property type="match status" value="1"/>
</dbReference>
<dbReference type="InterPro" id="IPR001789">
    <property type="entry name" value="Sig_transdc_resp-reg_receiver"/>
</dbReference>
<organism evidence="7">
    <name type="scientific">hydrothermal vent metagenome</name>
    <dbReference type="NCBI Taxonomy" id="652676"/>
    <lineage>
        <taxon>unclassified sequences</taxon>
        <taxon>metagenomes</taxon>
        <taxon>ecological metagenomes</taxon>
    </lineage>
</organism>
<dbReference type="SUPFAM" id="SSF52172">
    <property type="entry name" value="CheY-like"/>
    <property type="match status" value="1"/>
</dbReference>
<proteinExistence type="predicted"/>
<keyword evidence="1" id="KW-0597">Phosphoprotein</keyword>
<dbReference type="SMART" id="SM00448">
    <property type="entry name" value="REC"/>
    <property type="match status" value="1"/>
</dbReference>